<feature type="domain" description="SH3b" evidence="9">
    <location>
        <begin position="38"/>
        <end position="106"/>
    </location>
</feature>
<name>A0A066ZPX0_HYDMR</name>
<reference evidence="10 11" key="1">
    <citation type="submission" date="2014-04" db="EMBL/GenBank/DDBJ databases">
        <title>Draft genome sequence of Hydrogenovibrio marinus MH-110, a model organism for aerobic H2 metabolism.</title>
        <authorList>
            <person name="Cha H.J."/>
            <person name="Jo B.H."/>
            <person name="Hwang B.H."/>
        </authorList>
    </citation>
    <scope>NUCLEOTIDE SEQUENCE [LARGE SCALE GENOMIC DNA]</scope>
    <source>
        <strain evidence="10 11">MH-110</strain>
    </source>
</reference>
<feature type="coiled-coil region" evidence="6">
    <location>
        <begin position="112"/>
        <end position="198"/>
    </location>
</feature>
<evidence type="ECO:0000256" key="8">
    <source>
        <dbReference type="SAM" id="SignalP"/>
    </source>
</evidence>
<dbReference type="NCBIfam" id="TIGR04211">
    <property type="entry name" value="SH3_and_anchor"/>
    <property type="match status" value="1"/>
</dbReference>
<feature type="signal peptide" evidence="8">
    <location>
        <begin position="1"/>
        <end position="29"/>
    </location>
</feature>
<keyword evidence="5 7" id="KW-0472">Membrane</keyword>
<comment type="caution">
    <text evidence="10">The sequence shown here is derived from an EMBL/GenBank/DDBJ whole genome shotgun (WGS) entry which is preliminary data.</text>
</comment>
<gene>
    <name evidence="10" type="ORF">EI16_04450</name>
</gene>
<dbReference type="EMBL" id="JMIU01000001">
    <property type="protein sequence ID" value="KDN95557.1"/>
    <property type="molecule type" value="Genomic_DNA"/>
</dbReference>
<dbReference type="Proteomes" id="UP000027341">
    <property type="component" value="Unassembled WGS sequence"/>
</dbReference>
<evidence type="ECO:0000256" key="4">
    <source>
        <dbReference type="ARBA" id="ARBA00022989"/>
    </source>
</evidence>
<feature type="chain" id="PRO_5001632363" description="SH3b domain-containing protein" evidence="8">
    <location>
        <begin position="30"/>
        <end position="240"/>
    </location>
</feature>
<accession>A0A066ZPX0</accession>
<sequence length="240" mass="27221">MKKSVKSNLQIISSLMLVGGLTIGQTAVAEDSGQPQSDYTHYVTDSVQIPLRTQPGYKYKILRLLKSGTPVTILEVNDDGWTKLSYHYKDEDIVGWMPSSVLLNQPIARVRLAQQIDKTSRIEKKLNQALQEKSTLDSRFNDVSNELKKTKEDNFKLQKQLAEIKSISGKSIELNEQNQQFSQEIEKIKSDNAILKEQISQAGDVVQRQWFLTGGGVLLLGLLIGRFFRVPNRRTKWDSL</sequence>
<evidence type="ECO:0000256" key="3">
    <source>
        <dbReference type="ARBA" id="ARBA00022729"/>
    </source>
</evidence>
<dbReference type="InterPro" id="IPR016476">
    <property type="entry name" value="SH3_dom_pro"/>
</dbReference>
<dbReference type="RefSeq" id="WP_029909917.1">
    <property type="nucleotide sequence ID" value="NZ_AP020335.1"/>
</dbReference>
<dbReference type="AlphaFoldDB" id="A0A066ZPX0"/>
<organism evidence="10 11">
    <name type="scientific">Hydrogenovibrio marinus</name>
    <dbReference type="NCBI Taxonomy" id="28885"/>
    <lineage>
        <taxon>Bacteria</taxon>
        <taxon>Pseudomonadati</taxon>
        <taxon>Pseudomonadota</taxon>
        <taxon>Gammaproteobacteria</taxon>
        <taxon>Thiotrichales</taxon>
        <taxon>Piscirickettsiaceae</taxon>
        <taxon>Hydrogenovibrio</taxon>
    </lineage>
</organism>
<evidence type="ECO:0000256" key="1">
    <source>
        <dbReference type="ARBA" id="ARBA00004167"/>
    </source>
</evidence>
<keyword evidence="11" id="KW-1185">Reference proteome</keyword>
<keyword evidence="6" id="KW-0175">Coiled coil</keyword>
<dbReference type="InterPro" id="IPR003646">
    <property type="entry name" value="SH3-like_bac-type"/>
</dbReference>
<evidence type="ECO:0000256" key="5">
    <source>
        <dbReference type="ARBA" id="ARBA00023136"/>
    </source>
</evidence>
<evidence type="ECO:0000256" key="6">
    <source>
        <dbReference type="SAM" id="Coils"/>
    </source>
</evidence>
<dbReference type="SMART" id="SM00287">
    <property type="entry name" value="SH3b"/>
    <property type="match status" value="1"/>
</dbReference>
<protein>
    <recommendedName>
        <fullName evidence="9">SH3b domain-containing protein</fullName>
    </recommendedName>
</protein>
<dbReference type="PIRSF" id="PIRSF006158">
    <property type="entry name" value="UCP006158_SH3"/>
    <property type="match status" value="1"/>
</dbReference>
<evidence type="ECO:0000259" key="9">
    <source>
        <dbReference type="SMART" id="SM00287"/>
    </source>
</evidence>
<dbReference type="STRING" id="28885.EI16_04450"/>
<proteinExistence type="predicted"/>
<keyword evidence="3 8" id="KW-0732">Signal</keyword>
<dbReference type="Gene3D" id="2.30.30.40">
    <property type="entry name" value="SH3 Domains"/>
    <property type="match status" value="1"/>
</dbReference>
<comment type="subcellular location">
    <subcellularLocation>
        <location evidence="1">Membrane</location>
        <topology evidence="1">Single-pass membrane protein</topology>
    </subcellularLocation>
</comment>
<feature type="transmembrane region" description="Helical" evidence="7">
    <location>
        <begin position="210"/>
        <end position="228"/>
    </location>
</feature>
<evidence type="ECO:0000313" key="10">
    <source>
        <dbReference type="EMBL" id="KDN95557.1"/>
    </source>
</evidence>
<dbReference type="GO" id="GO:0016020">
    <property type="term" value="C:membrane"/>
    <property type="evidence" value="ECO:0007669"/>
    <property type="project" value="UniProtKB-SubCell"/>
</dbReference>
<keyword evidence="4 7" id="KW-1133">Transmembrane helix</keyword>
<evidence type="ECO:0000256" key="7">
    <source>
        <dbReference type="SAM" id="Phobius"/>
    </source>
</evidence>
<evidence type="ECO:0000313" key="11">
    <source>
        <dbReference type="Proteomes" id="UP000027341"/>
    </source>
</evidence>
<dbReference type="Pfam" id="PF08239">
    <property type="entry name" value="SH3_3"/>
    <property type="match status" value="1"/>
</dbReference>
<evidence type="ECO:0000256" key="2">
    <source>
        <dbReference type="ARBA" id="ARBA00022692"/>
    </source>
</evidence>
<keyword evidence="2 7" id="KW-0812">Transmembrane</keyword>